<evidence type="ECO:0000256" key="2">
    <source>
        <dbReference type="ARBA" id="ARBA00008472"/>
    </source>
</evidence>
<dbReference type="EMBL" id="JADFAR010000023">
    <property type="protein sequence ID" value="MBE5728622.1"/>
    <property type="molecule type" value="Genomic_DNA"/>
</dbReference>
<dbReference type="Pfam" id="PF00507">
    <property type="entry name" value="Oxidored_q4"/>
    <property type="match status" value="1"/>
</dbReference>
<feature type="transmembrane region" description="Helical" evidence="7">
    <location>
        <begin position="6"/>
        <end position="26"/>
    </location>
</feature>
<proteinExistence type="inferred from homology"/>
<dbReference type="InterPro" id="IPR000440">
    <property type="entry name" value="NADH_UbQ/plastoQ_OxRdtase_su3"/>
</dbReference>
<evidence type="ECO:0000256" key="3">
    <source>
        <dbReference type="ARBA" id="ARBA00022448"/>
    </source>
</evidence>
<feature type="transmembrane region" description="Helical" evidence="7">
    <location>
        <begin position="61"/>
        <end position="82"/>
    </location>
</feature>
<evidence type="ECO:0000313" key="9">
    <source>
        <dbReference type="Proteomes" id="UP000718571"/>
    </source>
</evidence>
<evidence type="ECO:0000256" key="6">
    <source>
        <dbReference type="ARBA" id="ARBA00023136"/>
    </source>
</evidence>
<evidence type="ECO:0008006" key="10">
    <source>
        <dbReference type="Google" id="ProtNLM"/>
    </source>
</evidence>
<accession>A0A8T3URQ8</accession>
<comment type="caution">
    <text evidence="8">The sequence shown here is derived from an EMBL/GenBank/DDBJ whole genome shotgun (WGS) entry which is preliminary data.</text>
</comment>
<dbReference type="GO" id="GO:0016020">
    <property type="term" value="C:membrane"/>
    <property type="evidence" value="ECO:0007669"/>
    <property type="project" value="UniProtKB-SubCell"/>
</dbReference>
<dbReference type="AlphaFoldDB" id="A0A8T3URQ8"/>
<dbReference type="Proteomes" id="UP000718571">
    <property type="component" value="Unassembled WGS sequence"/>
</dbReference>
<keyword evidence="5 7" id="KW-1133">Transmembrane helix</keyword>
<reference evidence="8 9" key="1">
    <citation type="submission" date="2020-09" db="EMBL/GenBank/DDBJ databases">
        <title>Genomic characterization of a novel Parvarchaeota family in acid mine drainage sediments.</title>
        <authorList>
            <person name="Luo Z.-H."/>
        </authorList>
    </citation>
    <scope>NUCLEOTIDE SEQUENCE [LARGE SCALE GENOMIC DNA]</scope>
    <source>
        <strain evidence="8">MAS1_bins.189</strain>
    </source>
</reference>
<protein>
    <recommendedName>
        <fullName evidence="10">NADH-quinone oxidoreductase subunit</fullName>
    </recommendedName>
</protein>
<comment type="subcellular location">
    <subcellularLocation>
        <location evidence="1">Membrane</location>
    </subcellularLocation>
</comment>
<evidence type="ECO:0000256" key="5">
    <source>
        <dbReference type="ARBA" id="ARBA00022989"/>
    </source>
</evidence>
<organism evidence="8 9">
    <name type="scientific">Candidatus Acidifodinimicrobium mancum</name>
    <dbReference type="NCBI Taxonomy" id="2898728"/>
    <lineage>
        <taxon>Archaea</taxon>
        <taxon>Candidatus Parvarchaeota</taxon>
        <taxon>Candidatus Acidifodinimicrobiaceae</taxon>
        <taxon>Candidatus Acidifodinimicrobium</taxon>
    </lineage>
</organism>
<feature type="transmembrane region" description="Helical" evidence="7">
    <location>
        <begin position="88"/>
        <end position="111"/>
    </location>
</feature>
<keyword evidence="6 7" id="KW-0472">Membrane</keyword>
<gene>
    <name evidence="8" type="ORF">IHE51_02060</name>
</gene>
<keyword evidence="3" id="KW-0813">Transport</keyword>
<evidence type="ECO:0000256" key="4">
    <source>
        <dbReference type="ARBA" id="ARBA00022692"/>
    </source>
</evidence>
<evidence type="ECO:0000313" key="8">
    <source>
        <dbReference type="EMBL" id="MBE5728622.1"/>
    </source>
</evidence>
<sequence>MEIDQFVLLAVFAVLSAALFSALLYIEYLISSKRKNAGMGKENIESGERTISLSRVVGFEYYRYILLFVVIEAFLTFLLPLFQDGRGLGAYFIIGTSVGLLYLLVLVRYLLPKRAEV</sequence>
<evidence type="ECO:0000256" key="1">
    <source>
        <dbReference type="ARBA" id="ARBA00004370"/>
    </source>
</evidence>
<dbReference type="Gene3D" id="1.20.58.1610">
    <property type="entry name" value="NADH:ubiquinone/plastoquinone oxidoreductase, chain 3"/>
    <property type="match status" value="1"/>
</dbReference>
<evidence type="ECO:0000256" key="7">
    <source>
        <dbReference type="SAM" id="Phobius"/>
    </source>
</evidence>
<dbReference type="GO" id="GO:0008137">
    <property type="term" value="F:NADH dehydrogenase (ubiquinone) activity"/>
    <property type="evidence" value="ECO:0007669"/>
    <property type="project" value="InterPro"/>
</dbReference>
<comment type="similarity">
    <text evidence="2">Belongs to the complex I subunit 3 family.</text>
</comment>
<dbReference type="InterPro" id="IPR038430">
    <property type="entry name" value="NDAH_ubi_oxred_su3_sf"/>
</dbReference>
<name>A0A8T3URQ8_9ARCH</name>
<keyword evidence="4 7" id="KW-0812">Transmembrane</keyword>